<dbReference type="EMBL" id="CAJNOH010000406">
    <property type="protein sequence ID" value="CAF1030561.1"/>
    <property type="molecule type" value="Genomic_DNA"/>
</dbReference>
<keyword evidence="10" id="KW-0325">Glycoprotein</keyword>
<dbReference type="GO" id="GO:0016020">
    <property type="term" value="C:membrane"/>
    <property type="evidence" value="ECO:0007669"/>
    <property type="project" value="UniProtKB-SubCell"/>
</dbReference>
<gene>
    <name evidence="13" type="ORF">PYM288_LOCUS16113</name>
</gene>
<evidence type="ECO:0000256" key="9">
    <source>
        <dbReference type="ARBA" id="ARBA00023136"/>
    </source>
</evidence>
<dbReference type="Pfam" id="PF13733">
    <property type="entry name" value="Glyco_transf_7N"/>
    <property type="match status" value="1"/>
</dbReference>
<evidence type="ECO:0000259" key="12">
    <source>
        <dbReference type="Pfam" id="PF13733"/>
    </source>
</evidence>
<evidence type="ECO:0000256" key="2">
    <source>
        <dbReference type="ARBA" id="ARBA00004922"/>
    </source>
</evidence>
<dbReference type="InterPro" id="IPR003859">
    <property type="entry name" value="Galactosyl_T"/>
</dbReference>
<dbReference type="PRINTS" id="PR02050">
    <property type="entry name" value="B14GALTRFASE"/>
</dbReference>
<dbReference type="Proteomes" id="UP000663854">
    <property type="component" value="Unassembled WGS sequence"/>
</dbReference>
<dbReference type="GO" id="GO:0008378">
    <property type="term" value="F:galactosyltransferase activity"/>
    <property type="evidence" value="ECO:0007669"/>
    <property type="project" value="TreeGrafter"/>
</dbReference>
<dbReference type="SUPFAM" id="SSF53448">
    <property type="entry name" value="Nucleotide-diphospho-sugar transferases"/>
    <property type="match status" value="1"/>
</dbReference>
<keyword evidence="8" id="KW-1133">Transmembrane helix</keyword>
<evidence type="ECO:0000313" key="14">
    <source>
        <dbReference type="Proteomes" id="UP000663854"/>
    </source>
</evidence>
<dbReference type="InterPro" id="IPR027995">
    <property type="entry name" value="Galactosyl_T_N"/>
</dbReference>
<feature type="domain" description="Galactosyltransferase C-terminal" evidence="11">
    <location>
        <begin position="481"/>
        <end position="558"/>
    </location>
</feature>
<proteinExistence type="inferred from homology"/>
<dbReference type="AlphaFoldDB" id="A0A814IY43"/>
<name>A0A814IY43_9BILA</name>
<evidence type="ECO:0000256" key="6">
    <source>
        <dbReference type="ARBA" id="ARBA00022692"/>
    </source>
</evidence>
<keyword evidence="5" id="KW-0808">Transferase</keyword>
<sequence>MSADSNSGNKSFWPVKTALKEKIIVLYDALLSGDQPWLDNGHYWDDFFLLKVNSKYLLEELERTYIDKPAVLKPQLNTVFDQCLIFVNSTHRIRQLNAYYTICVLIYAISRVNQRTGFGYPALDFLCGSEGVDNKFETLIESVNHTFLIDESFSGSTLLKNAAFDVILTCCTTMLNINENMLMDYMMANVNLFDSITQLLIRFPASHGYDVCLLLALLLQYHKYDTSNTYIIRFSVFDDEVALTSLAQVIGSSLNEYNKAYDIERTANESSSWWNSLTTFNYVQSMINNRRILRLKNNEHLPVIILAITIIFIIHFCNKHDERTANQYMMEDDEKGNPRLCPLYPSTLQGNGLLDMSSNMEWADIEQRIKYVQIGGIYSPSDCIPRQHLAIIIPFRNREYQLKILLRHLHPFLQRQKRSYRIFVVEQFGNGTFNKGLIMNIAFNHASKISAPVFNCFMFHDVDLIPENDYNVYECDKHGPRHLAPAVDELRYFLMYNDLIGGALAVTKHQFMKANGWSNLYWGWGFEDDDMNHRLRHAGYRVSRPPNSVGRYKMIRHEKQVPAFNRYEILSRWLRYSSDGIQQLSTLDYSIISIETHALYTHILVNFTRLATKTIDHLLEELPNVK</sequence>
<keyword evidence="9" id="KW-0472">Membrane</keyword>
<dbReference type="CDD" id="cd00899">
    <property type="entry name" value="b4GalT"/>
    <property type="match status" value="1"/>
</dbReference>
<comment type="pathway">
    <text evidence="2">Protein modification; protein glycosylation.</text>
</comment>
<dbReference type="UniPathway" id="UPA00378"/>
<evidence type="ECO:0000256" key="10">
    <source>
        <dbReference type="ARBA" id="ARBA00023180"/>
    </source>
</evidence>
<dbReference type="PANTHER" id="PTHR19300:SF57">
    <property type="entry name" value="BETA-1,4-N-ACETYLGALACTOSAMINYLTRANSFERASE"/>
    <property type="match status" value="1"/>
</dbReference>
<evidence type="ECO:0000256" key="7">
    <source>
        <dbReference type="ARBA" id="ARBA00022968"/>
    </source>
</evidence>
<evidence type="ECO:0000256" key="1">
    <source>
        <dbReference type="ARBA" id="ARBA00004606"/>
    </source>
</evidence>
<dbReference type="InterPro" id="IPR027791">
    <property type="entry name" value="Galactosyl_T_C"/>
</dbReference>
<comment type="subcellular location">
    <subcellularLocation>
        <location evidence="1">Membrane</location>
        <topology evidence="1">Single-pass type II membrane protein</topology>
    </subcellularLocation>
</comment>
<dbReference type="Pfam" id="PF02709">
    <property type="entry name" value="Glyco_transf_7C"/>
    <property type="match status" value="1"/>
</dbReference>
<feature type="domain" description="Galactosyltransferase N-terminal" evidence="12">
    <location>
        <begin position="341"/>
        <end position="476"/>
    </location>
</feature>
<evidence type="ECO:0000256" key="3">
    <source>
        <dbReference type="ARBA" id="ARBA00005735"/>
    </source>
</evidence>
<comment type="similarity">
    <text evidence="3">Belongs to the glycosyltransferase 7 family.</text>
</comment>
<dbReference type="InterPro" id="IPR029044">
    <property type="entry name" value="Nucleotide-diphossugar_trans"/>
</dbReference>
<evidence type="ECO:0000313" key="13">
    <source>
        <dbReference type="EMBL" id="CAF1030561.1"/>
    </source>
</evidence>
<evidence type="ECO:0000256" key="5">
    <source>
        <dbReference type="ARBA" id="ARBA00022679"/>
    </source>
</evidence>
<evidence type="ECO:0000256" key="8">
    <source>
        <dbReference type="ARBA" id="ARBA00022989"/>
    </source>
</evidence>
<protein>
    <submittedName>
        <fullName evidence="13">Uncharacterized protein</fullName>
    </submittedName>
</protein>
<dbReference type="GO" id="GO:0033842">
    <property type="term" value="F:N-acetyl-beta-glucosaminyl-derivative 4-beta-N-acetylgalactosaminyltransferase activity"/>
    <property type="evidence" value="ECO:0007669"/>
    <property type="project" value="TreeGrafter"/>
</dbReference>
<accession>A0A814IY43</accession>
<dbReference type="GO" id="GO:0005794">
    <property type="term" value="C:Golgi apparatus"/>
    <property type="evidence" value="ECO:0007669"/>
    <property type="project" value="TreeGrafter"/>
</dbReference>
<evidence type="ECO:0000256" key="4">
    <source>
        <dbReference type="ARBA" id="ARBA00022676"/>
    </source>
</evidence>
<keyword evidence="4" id="KW-0328">Glycosyltransferase</keyword>
<organism evidence="13 14">
    <name type="scientific">Rotaria sordida</name>
    <dbReference type="NCBI Taxonomy" id="392033"/>
    <lineage>
        <taxon>Eukaryota</taxon>
        <taxon>Metazoa</taxon>
        <taxon>Spiralia</taxon>
        <taxon>Gnathifera</taxon>
        <taxon>Rotifera</taxon>
        <taxon>Eurotatoria</taxon>
        <taxon>Bdelloidea</taxon>
        <taxon>Philodinida</taxon>
        <taxon>Philodinidae</taxon>
        <taxon>Rotaria</taxon>
    </lineage>
</organism>
<dbReference type="GO" id="GO:0006688">
    <property type="term" value="P:glycosphingolipid biosynthetic process"/>
    <property type="evidence" value="ECO:0007669"/>
    <property type="project" value="TreeGrafter"/>
</dbReference>
<reference evidence="13" key="1">
    <citation type="submission" date="2021-02" db="EMBL/GenBank/DDBJ databases">
        <authorList>
            <person name="Nowell W R."/>
        </authorList>
    </citation>
    <scope>NUCLEOTIDE SEQUENCE</scope>
</reference>
<keyword evidence="7" id="KW-0735">Signal-anchor</keyword>
<comment type="caution">
    <text evidence="13">The sequence shown here is derived from an EMBL/GenBank/DDBJ whole genome shotgun (WGS) entry which is preliminary data.</text>
</comment>
<keyword evidence="6" id="KW-0812">Transmembrane</keyword>
<evidence type="ECO:0000259" key="11">
    <source>
        <dbReference type="Pfam" id="PF02709"/>
    </source>
</evidence>
<dbReference type="Gene3D" id="3.90.550.10">
    <property type="entry name" value="Spore Coat Polysaccharide Biosynthesis Protein SpsA, Chain A"/>
    <property type="match status" value="1"/>
</dbReference>
<dbReference type="GO" id="GO:0005975">
    <property type="term" value="P:carbohydrate metabolic process"/>
    <property type="evidence" value="ECO:0007669"/>
    <property type="project" value="InterPro"/>
</dbReference>
<dbReference type="PANTHER" id="PTHR19300">
    <property type="entry name" value="BETA-1,4-GALACTOSYLTRANSFERASE"/>
    <property type="match status" value="1"/>
</dbReference>